<dbReference type="RefSeq" id="WP_305007018.1">
    <property type="nucleotide sequence ID" value="NZ_JAUQSY010000008.1"/>
</dbReference>
<proteinExistence type="predicted"/>
<accession>A0ABT9BBQ6</accession>
<evidence type="ECO:0000313" key="2">
    <source>
        <dbReference type="Proteomes" id="UP001176429"/>
    </source>
</evidence>
<evidence type="ECO:0000313" key="1">
    <source>
        <dbReference type="EMBL" id="MDO7875700.1"/>
    </source>
</evidence>
<name>A0ABT9BBQ6_9BACT</name>
<protein>
    <submittedName>
        <fullName evidence="1">Uncharacterized protein</fullName>
    </submittedName>
</protein>
<gene>
    <name evidence="1" type="ORF">Q5H93_13225</name>
</gene>
<sequence>MAYRRLFYAPALLWLAACTTPTKPEAALPMEFGPSTNGLIYSPQTMGQLRHIVDSLNLRHKVCELHPSYRSLRQGQASYVYLDSSDLKQARQALEQGITPEAFGARFPRATVVNDLHLTSYQSQGWDGDEPEAYTVYGTIPLHNQVEYEFRVPGPWPRQSPAAGRWIINYQPKTDYSGAQLQAFYLPAPLTQTTLATPYARLVQYADCLIDTTSQIYLAAAQRRRPYDEKTPPALHTFLTYAHEQTQRPNDDYHEEQTNAEREAQWRALREWDSLRLGRTDRLARTTPRFRMLLVQAATDTASIGATNEEFEEYVARYYSRRKALELKRSRRVVGFCSQDSGPRRHALSIATLSAETVNWETFLRAHLDIMNDRFERQSDGSYAQAERQTYLRELEELDINVPDLMLGISLRIDHAGRNHYYGSIGRLSRALAETRQPRQFEQRLLGLITDPRLDTYNRLMAYYLFLGYNRNLTNEAQQKLNVARLNTAVQKLPPCLVAHAVVKDEE</sequence>
<reference evidence="1" key="1">
    <citation type="submission" date="2023-07" db="EMBL/GenBank/DDBJ databases">
        <authorList>
            <person name="Kim M.K."/>
        </authorList>
    </citation>
    <scope>NUCLEOTIDE SEQUENCE</scope>
    <source>
        <strain evidence="1">ASUV-10-1</strain>
    </source>
</reference>
<dbReference type="PROSITE" id="PS51257">
    <property type="entry name" value="PROKAR_LIPOPROTEIN"/>
    <property type="match status" value="1"/>
</dbReference>
<comment type="caution">
    <text evidence="1">The sequence shown here is derived from an EMBL/GenBank/DDBJ whole genome shotgun (WGS) entry which is preliminary data.</text>
</comment>
<dbReference type="EMBL" id="JAUQSY010000008">
    <property type="protein sequence ID" value="MDO7875700.1"/>
    <property type="molecule type" value="Genomic_DNA"/>
</dbReference>
<organism evidence="1 2">
    <name type="scientific">Hymenobacter aranciens</name>
    <dbReference type="NCBI Taxonomy" id="3063996"/>
    <lineage>
        <taxon>Bacteria</taxon>
        <taxon>Pseudomonadati</taxon>
        <taxon>Bacteroidota</taxon>
        <taxon>Cytophagia</taxon>
        <taxon>Cytophagales</taxon>
        <taxon>Hymenobacteraceae</taxon>
        <taxon>Hymenobacter</taxon>
    </lineage>
</organism>
<dbReference type="Proteomes" id="UP001176429">
    <property type="component" value="Unassembled WGS sequence"/>
</dbReference>
<keyword evidence="2" id="KW-1185">Reference proteome</keyword>